<reference evidence="2" key="1">
    <citation type="submission" date="2018-07" db="EMBL/GenBank/DDBJ databases">
        <authorList>
            <person name="Quirk P.G."/>
            <person name="Krulwich T.A."/>
        </authorList>
    </citation>
    <scope>NUCLEOTIDE SEQUENCE</scope>
    <source>
        <strain evidence="2">96224</strain>
    </source>
</reference>
<evidence type="ECO:0000313" key="2">
    <source>
        <dbReference type="EMBL" id="SUZ09856.1"/>
    </source>
</evidence>
<accession>A0A381L9I5</accession>
<dbReference type="EMBL" id="UIGY01000060">
    <property type="protein sequence ID" value="SUZ09856.1"/>
    <property type="molecule type" value="Genomic_DNA"/>
</dbReference>
<name>A0A381L9I5_BLUGR</name>
<dbReference type="AlphaFoldDB" id="A0A381L9I5"/>
<sequence length="182" mass="19360">MKATKASHHPKHTVHNRLKNNSQRLTRSPGDEWISPSAFFCTDRFFLYKAGFHMRIPKGWVSLIACCLSFKVKLSVSLRLSSISSSFSASSVFSASSAEKDLCLSVLSWASGASSSTPVSAPVTIAASVSLSSASSSSLEATLASVGNCCALWRLLSVDGCCLLTLKLKLLCPSPLLLARSS</sequence>
<evidence type="ECO:0000256" key="1">
    <source>
        <dbReference type="SAM" id="MobiDB-lite"/>
    </source>
</evidence>
<feature type="compositionally biased region" description="Basic residues" evidence="1">
    <location>
        <begin position="1"/>
        <end position="18"/>
    </location>
</feature>
<feature type="region of interest" description="Disordered" evidence="1">
    <location>
        <begin position="1"/>
        <end position="27"/>
    </location>
</feature>
<organism evidence="2">
    <name type="scientific">Blumeria graminis f. sp. tritici 96224</name>
    <dbReference type="NCBI Taxonomy" id="1268274"/>
    <lineage>
        <taxon>Eukaryota</taxon>
        <taxon>Fungi</taxon>
        <taxon>Dikarya</taxon>
        <taxon>Ascomycota</taxon>
        <taxon>Pezizomycotina</taxon>
        <taxon>Leotiomycetes</taxon>
        <taxon>Erysiphales</taxon>
        <taxon>Erysiphaceae</taxon>
        <taxon>Blumeria</taxon>
    </lineage>
</organism>
<protein>
    <submittedName>
        <fullName evidence="2">Bgt-20242</fullName>
    </submittedName>
</protein>
<proteinExistence type="predicted"/>
<gene>
    <name evidence="2" type="ORF">BGT96224V2_LOCUS3004</name>
</gene>